<dbReference type="Gene3D" id="3.30.40.10">
    <property type="entry name" value="Zinc/RING finger domain, C3HC4 (zinc finger)"/>
    <property type="match status" value="2"/>
</dbReference>
<dbReference type="InterPro" id="IPR027370">
    <property type="entry name" value="Znf-RING_euk"/>
</dbReference>
<evidence type="ECO:0000256" key="3">
    <source>
        <dbReference type="ARBA" id="ARBA00022833"/>
    </source>
</evidence>
<evidence type="ECO:0000313" key="9">
    <source>
        <dbReference type="Proteomes" id="UP000018320"/>
    </source>
</evidence>
<dbReference type="VEuPathDB" id="GiardiaDB:QR46_3488"/>
<organism evidence="8 9">
    <name type="scientific">Giardia intestinalis</name>
    <name type="common">Giardia lamblia</name>
    <dbReference type="NCBI Taxonomy" id="5741"/>
    <lineage>
        <taxon>Eukaryota</taxon>
        <taxon>Metamonada</taxon>
        <taxon>Diplomonadida</taxon>
        <taxon>Hexamitidae</taxon>
        <taxon>Giardiinae</taxon>
        <taxon>Giardia</taxon>
    </lineage>
</organism>
<dbReference type="Pfam" id="PF13445">
    <property type="entry name" value="zf-RING_UBOX"/>
    <property type="match status" value="1"/>
</dbReference>
<dbReference type="PANTHER" id="PTHR15898:SF13">
    <property type="entry name" value="BIFUNCTIONAL APOPTOSIS REGULATOR"/>
    <property type="match status" value="1"/>
</dbReference>
<evidence type="ECO:0000256" key="6">
    <source>
        <dbReference type="SAM" id="MobiDB-lite"/>
    </source>
</evidence>
<keyword evidence="3" id="KW-0862">Zinc</keyword>
<gene>
    <name evidence="8" type="ORF">DHA2_153159</name>
</gene>
<dbReference type="GO" id="GO:0043161">
    <property type="term" value="P:proteasome-mediated ubiquitin-dependent protein catabolic process"/>
    <property type="evidence" value="ECO:0007669"/>
    <property type="project" value="TreeGrafter"/>
</dbReference>
<feature type="compositionally biased region" description="Low complexity" evidence="6">
    <location>
        <begin position="176"/>
        <end position="189"/>
    </location>
</feature>
<proteinExistence type="predicted"/>
<dbReference type="InterPro" id="IPR017907">
    <property type="entry name" value="Znf_RING_CS"/>
</dbReference>
<feature type="region of interest" description="Disordered" evidence="6">
    <location>
        <begin position="144"/>
        <end position="201"/>
    </location>
</feature>
<reference evidence="9" key="1">
    <citation type="submission" date="2012-02" db="EMBL/GenBank/DDBJ databases">
        <title>Genome sequencing of Giardia lamblia Genotypes A2 and B isolates (DH and GS) and comparative analysis with the genomes of Genotypes A1 and E (WB and Pig).</title>
        <authorList>
            <person name="Adam R."/>
            <person name="Dahlstrom E."/>
            <person name="Martens C."/>
            <person name="Bruno D."/>
            <person name="Barbian K."/>
            <person name="Porcella S.F."/>
            <person name="Nash T."/>
        </authorList>
    </citation>
    <scope>NUCLEOTIDE SEQUENCE</scope>
    <source>
        <strain evidence="9">DH</strain>
    </source>
</reference>
<accession>V6TCE5</accession>
<dbReference type="GO" id="GO:0008270">
    <property type="term" value="F:zinc ion binding"/>
    <property type="evidence" value="ECO:0007669"/>
    <property type="project" value="UniProtKB-KW"/>
</dbReference>
<dbReference type="VEuPathDB" id="GiardiaDB:GL50581_1117"/>
<feature type="region of interest" description="Disordered" evidence="6">
    <location>
        <begin position="107"/>
        <end position="128"/>
    </location>
</feature>
<feature type="domain" description="RING-type" evidence="7">
    <location>
        <begin position="1087"/>
        <end position="1125"/>
    </location>
</feature>
<evidence type="ECO:0000256" key="1">
    <source>
        <dbReference type="ARBA" id="ARBA00022723"/>
    </source>
</evidence>
<reference evidence="8 9" key="2">
    <citation type="journal article" date="2013" name="Genome Biol. Evol.">
        <title>Genome sequencing of Giardia lamblia genotypes A2 and B isolates (DH and GS) and comparative analysis with the genomes of genotypes A1 and E (WB and Pig).</title>
        <authorList>
            <person name="Adam R.D."/>
            <person name="Dahlstrom E.W."/>
            <person name="Martens C.A."/>
            <person name="Bruno D.P."/>
            <person name="Barbian K.D."/>
            <person name="Ricklefs S.M."/>
            <person name="Hernandez M.M."/>
            <person name="Narla N.P."/>
            <person name="Patel R.B."/>
            <person name="Porcella S.F."/>
            <person name="Nash T.E."/>
        </authorList>
    </citation>
    <scope>NUCLEOTIDE SEQUENCE [LARGE SCALE GENOMIC DNA]</scope>
    <source>
        <strain evidence="8 9">DH</strain>
    </source>
</reference>
<dbReference type="PROSITE" id="PS00518">
    <property type="entry name" value="ZF_RING_1"/>
    <property type="match status" value="3"/>
</dbReference>
<evidence type="ECO:0000256" key="4">
    <source>
        <dbReference type="PROSITE-ProRule" id="PRU00175"/>
    </source>
</evidence>
<dbReference type="SMART" id="SM00184">
    <property type="entry name" value="RING"/>
    <property type="match status" value="3"/>
</dbReference>
<dbReference type="CDD" id="cd16449">
    <property type="entry name" value="RING-HC"/>
    <property type="match status" value="1"/>
</dbReference>
<feature type="compositionally biased region" description="Polar residues" evidence="6">
    <location>
        <begin position="144"/>
        <end position="158"/>
    </location>
</feature>
<dbReference type="Proteomes" id="UP000018320">
    <property type="component" value="Unassembled WGS sequence"/>
</dbReference>
<evidence type="ECO:0000256" key="2">
    <source>
        <dbReference type="ARBA" id="ARBA00022771"/>
    </source>
</evidence>
<protein>
    <submittedName>
        <fullName evidence="8">Putative RING finger domain protein</fullName>
    </submittedName>
</protein>
<evidence type="ECO:0000259" key="7">
    <source>
        <dbReference type="PROSITE" id="PS50089"/>
    </source>
</evidence>
<dbReference type="GO" id="GO:0061630">
    <property type="term" value="F:ubiquitin protein ligase activity"/>
    <property type="evidence" value="ECO:0007669"/>
    <property type="project" value="TreeGrafter"/>
</dbReference>
<dbReference type="PANTHER" id="PTHR15898">
    <property type="entry name" value="BIFUNCTIONAL APOPTOSIS REGULATOR"/>
    <property type="match status" value="1"/>
</dbReference>
<comment type="caution">
    <text evidence="8">The sequence shown here is derived from an EMBL/GenBank/DDBJ whole genome shotgun (WGS) entry which is preliminary data.</text>
</comment>
<evidence type="ECO:0000313" key="8">
    <source>
        <dbReference type="EMBL" id="ESU36097.1"/>
    </source>
</evidence>
<name>V6TCE5_GIAIN</name>
<keyword evidence="5" id="KW-0175">Coiled coil</keyword>
<dbReference type="PROSITE" id="PS50089">
    <property type="entry name" value="ZF_RING_2"/>
    <property type="match status" value="2"/>
</dbReference>
<feature type="coiled-coil region" evidence="5">
    <location>
        <begin position="1029"/>
        <end position="1056"/>
    </location>
</feature>
<feature type="compositionally biased region" description="Basic and acidic residues" evidence="6">
    <location>
        <begin position="159"/>
        <end position="174"/>
    </location>
</feature>
<dbReference type="SUPFAM" id="SSF57850">
    <property type="entry name" value="RING/U-box"/>
    <property type="match status" value="3"/>
</dbReference>
<evidence type="ECO:0000256" key="5">
    <source>
        <dbReference type="SAM" id="Coils"/>
    </source>
</evidence>
<dbReference type="EMBL" id="AHGT01000057">
    <property type="protein sequence ID" value="ESU36097.1"/>
    <property type="molecule type" value="Genomic_DNA"/>
</dbReference>
<keyword evidence="1" id="KW-0479">Metal-binding</keyword>
<sequence>MVTGCVHYVAKPSKHSSQQFPISLNLNPKTRMPFSPDLSARNFALAQPLSSFAEAELEAINAEVEGMLVVVEKGLCNTLLSLDHDSINVTLVDYTPRCKEATNILNTPHQHQQDPPHSPSPAEDVGPLLPLQPLLLESSISSLQAIQTPSHSESQLSEDQPREDKHRRGGHSKEPLSSSTDLDSVSLQLNTTPPDDEDVLSENSGIPTLIMDTKSTHVNDSVSNRAGKGVYFTNIDKNECIPVKVLTKDPISLQQVVKVYGLERRYFCRVCHDPFVKPMTTKCGHTFCAACIYACTLYWRQHTCPICMEHLPSVPKTDDVIDAVVTTRLEYDLSLALKQGDLVQVLTTSSHVYAFEVGFLLRVQDGYINESRQQVILPSDAQSTTLNPGPKFIPSAIATVDVGGRLWFGRLTDLLPFNADLYPLGTRPTRGSIVIDSRKLNLKLFDKQATKNKIECFALERTLEKARFIRRSEVTSTSAAASSEDQAPFAKNELCMFANEIYNYELCMTTNHLARDPLAYADNFLTKISRGSQERYAEHFEELQQLQVVVTDLAEEARKNLDFDENDYICSLSHAKSFSPSEFPDYFERPESSSNYRLLMAENAATRSVELQGPNGQERVTNICPYLSIVTNLALWNKLRDFCCVGCKQLLRLPVKLKCGHFYCYNCALDSLKMSWPCLGCGVRLSLCDSDLDTSFSSASHCPTDEVTDSTLYPFVRTSRFVPINSPLLDAINSLFPLHKALLDKWQPVRINLAVNTIGMIYDDPSYNTVRVLTDPDTIVTVSVGDLTPLDLREFRPALRGNSGVLLVSTLFQSHIGVYTSPNISTGKDLTDNLEPPCDFFDECPNNFFTHALVKIFNKSRAIVLMRNGPFFAPLQNMTNPFLTTSIRLVPDFSRIITLFSYLLRYIKEIKMKTEKELVTRQYRERYMEENHIGFVKDDLHVQRRQAAEGICANAWKDSKPNAPHIEKVIEHEDDKKVRASSIVPRSHTKKPPQAFERQRYQAQINNGAKLAAPIKPLTHPFSVHLIEHKDTLLANTAAKNKLAELRKEEQRVIKLMRSNPQMEATISTFASVLKVLFRTGARDFLCSACSQVVRHPCRLQCGHLVCRSCAVTYYVGRMGCLVCDTNVLSVHDLFLDISSFQQTAAYVPRHLHGEQIDKGMFVIRPEVRKNGMGIVLSTLHHIGTDYAAVRFVEGTITVRVSELQTVLPKQQMSIAPLPGSSLSCLFASQIALRDQLIGSACVYWPPEDLDLIADPFSPLRRGLFGLVCDYDSKTVTVTFETGAETRVPPSHLLSLQLVGPMPKFELQRRWCLAELRAKEEKERYEQNRAIEMQIIVSLERDDVRDLELARSARQLGPGARIPSCRPADLGDYHPPAIFFSGAVCREQLARVRCRAGK</sequence>
<dbReference type="VEuPathDB" id="GiardiaDB:DHA2_153159"/>
<feature type="domain" description="RING-type" evidence="7">
    <location>
        <begin position="268"/>
        <end position="307"/>
    </location>
</feature>
<keyword evidence="2 4" id="KW-0863">Zinc-finger</keyword>
<dbReference type="InterPro" id="IPR001841">
    <property type="entry name" value="Znf_RING"/>
</dbReference>
<dbReference type="VEuPathDB" id="GiardiaDB:GL50803_0014241"/>
<dbReference type="InterPro" id="IPR013083">
    <property type="entry name" value="Znf_RING/FYVE/PHD"/>
</dbReference>